<dbReference type="InterPro" id="IPR001828">
    <property type="entry name" value="ANF_lig-bd_rcpt"/>
</dbReference>
<dbReference type="OrthoDB" id="5984008at2759"/>
<dbReference type="PANTHER" id="PTHR34836:SF9">
    <property type="entry name" value="RECEPTOR LIGAND BINDING REGION DOMAIN-CONTAINING PROTEIN"/>
    <property type="match status" value="1"/>
</dbReference>
<sequence>DLFPLIISSLYKVSKPRLLLSVLLTLFLIFPIESKAATNTSKVTSIGAIVDVNSRIGKEEKTAMEIAVSNFNNKSRNHKLSLHFQHPGGDPLQAAYAAEKLIKENEVKMIIGMDTWGEVALVADIGSKAQVPVLSFAEPAITPQLAPLRWPFLIRMASDGSEQMKCIAALVDSYSWRRVIVIYEDDAHGGEYGNLALLSEKLLEVGSEIEYRLVLPQFFLLSNPREVVQEELIKLQRETQSRVFIVLRSTLPMLTHLFREANEMGLVGRDAAWIVSNTITSFLDSLDSTIISSMEGTIGIKTYYTATGDSYKSFEAQFRKIFRSQYQEEDDFQPGISALRAYDSISIASQAMDRMKSDSVSPKELLQRLLISNFTGLSGKIHFNSGKLSHDPVLRIVNVIGKKYKELDFWLPNFGFSKTLAAFQKGSPMAADFSKAFLRLSESGKLKELEQWWFDPSPECSSSKPDSNIGSLGLRNLKGPLITTFGASTILLLIFLFRLVMKDRHGNEVGVVRHFNRSRHNTAIVVTRSKTFPGPALSSHA</sequence>
<keyword evidence="4 5" id="KW-0472">Membrane</keyword>
<evidence type="ECO:0000256" key="1">
    <source>
        <dbReference type="ARBA" id="ARBA00004370"/>
    </source>
</evidence>
<name>A0A9Q0J4Y0_9ROSI</name>
<dbReference type="CDD" id="cd19990">
    <property type="entry name" value="PBP1_GABAb_receptor_plant"/>
    <property type="match status" value="1"/>
</dbReference>
<dbReference type="Gene3D" id="3.40.190.10">
    <property type="entry name" value="Periplasmic binding protein-like II"/>
    <property type="match status" value="1"/>
</dbReference>
<dbReference type="AlphaFoldDB" id="A0A9Q0J4Y0"/>
<evidence type="ECO:0000259" key="7">
    <source>
        <dbReference type="Pfam" id="PF01094"/>
    </source>
</evidence>
<accession>A0A9Q0J4Y0</accession>
<feature type="domain" description="Receptor ligand binding region" evidence="7">
    <location>
        <begin position="60"/>
        <end position="401"/>
    </location>
</feature>
<proteinExistence type="predicted"/>
<dbReference type="GO" id="GO:0016020">
    <property type="term" value="C:membrane"/>
    <property type="evidence" value="ECO:0007669"/>
    <property type="project" value="UniProtKB-SubCell"/>
</dbReference>
<feature type="transmembrane region" description="Helical" evidence="5">
    <location>
        <begin position="481"/>
        <end position="500"/>
    </location>
</feature>
<dbReference type="Proteomes" id="UP001141552">
    <property type="component" value="Unassembled WGS sequence"/>
</dbReference>
<feature type="signal peptide" evidence="6">
    <location>
        <begin position="1"/>
        <end position="36"/>
    </location>
</feature>
<evidence type="ECO:0000256" key="5">
    <source>
        <dbReference type="SAM" id="Phobius"/>
    </source>
</evidence>
<keyword evidence="3 5" id="KW-1133">Transmembrane helix</keyword>
<dbReference type="SUPFAM" id="SSF53822">
    <property type="entry name" value="Periplasmic binding protein-like I"/>
    <property type="match status" value="1"/>
</dbReference>
<evidence type="ECO:0000256" key="3">
    <source>
        <dbReference type="ARBA" id="ARBA00022989"/>
    </source>
</evidence>
<dbReference type="InterPro" id="IPR044440">
    <property type="entry name" value="GABAb_receptor_plant_PBP1"/>
</dbReference>
<reference evidence="8" key="1">
    <citation type="submission" date="2022-02" db="EMBL/GenBank/DDBJ databases">
        <authorList>
            <person name="Henning P.M."/>
            <person name="McCubbin A.G."/>
            <person name="Shore J.S."/>
        </authorList>
    </citation>
    <scope>NUCLEOTIDE SEQUENCE</scope>
    <source>
        <strain evidence="8">F60SS</strain>
        <tissue evidence="8">Leaves</tissue>
    </source>
</reference>
<comment type="subcellular location">
    <subcellularLocation>
        <location evidence="1">Membrane</location>
    </subcellularLocation>
</comment>
<dbReference type="PANTHER" id="PTHR34836">
    <property type="entry name" value="OS06G0188250 PROTEIN"/>
    <property type="match status" value="1"/>
</dbReference>
<comment type="caution">
    <text evidence="8">The sequence shown here is derived from an EMBL/GenBank/DDBJ whole genome shotgun (WGS) entry which is preliminary data.</text>
</comment>
<evidence type="ECO:0000313" key="8">
    <source>
        <dbReference type="EMBL" id="KAJ4828538.1"/>
    </source>
</evidence>
<gene>
    <name evidence="8" type="ORF">Tsubulata_035962</name>
</gene>
<dbReference type="InterPro" id="IPR015683">
    <property type="entry name" value="Ionotropic_Glu_rcpt"/>
</dbReference>
<evidence type="ECO:0000313" key="9">
    <source>
        <dbReference type="Proteomes" id="UP001141552"/>
    </source>
</evidence>
<reference evidence="8" key="2">
    <citation type="journal article" date="2023" name="Plants (Basel)">
        <title>Annotation of the Turnera subulata (Passifloraceae) Draft Genome Reveals the S-Locus Evolved after the Divergence of Turneroideae from Passifloroideae in a Stepwise Manner.</title>
        <authorList>
            <person name="Henning P.M."/>
            <person name="Roalson E.H."/>
            <person name="Mir W."/>
            <person name="McCubbin A.G."/>
            <person name="Shore J.S."/>
        </authorList>
    </citation>
    <scope>NUCLEOTIDE SEQUENCE</scope>
    <source>
        <strain evidence="8">F60SS</strain>
    </source>
</reference>
<feature type="chain" id="PRO_5040168881" description="Receptor ligand binding region domain-containing protein" evidence="6">
    <location>
        <begin position="37"/>
        <end position="541"/>
    </location>
</feature>
<dbReference type="SUPFAM" id="SSF53850">
    <property type="entry name" value="Periplasmic binding protein-like II"/>
    <property type="match status" value="1"/>
</dbReference>
<dbReference type="EMBL" id="JAKUCV010006148">
    <property type="protein sequence ID" value="KAJ4828538.1"/>
    <property type="molecule type" value="Genomic_DNA"/>
</dbReference>
<protein>
    <recommendedName>
        <fullName evidence="7">Receptor ligand binding region domain-containing protein</fullName>
    </recommendedName>
</protein>
<dbReference type="FunFam" id="3.40.50.2300:FF:000188">
    <property type="entry name" value="Glutamate receptor"/>
    <property type="match status" value="1"/>
</dbReference>
<keyword evidence="2 5" id="KW-0812">Transmembrane</keyword>
<evidence type="ECO:0000256" key="6">
    <source>
        <dbReference type="SAM" id="SignalP"/>
    </source>
</evidence>
<dbReference type="Pfam" id="PF01094">
    <property type="entry name" value="ANF_receptor"/>
    <property type="match status" value="1"/>
</dbReference>
<keyword evidence="6" id="KW-0732">Signal</keyword>
<keyword evidence="9" id="KW-1185">Reference proteome</keyword>
<organism evidence="8 9">
    <name type="scientific">Turnera subulata</name>
    <dbReference type="NCBI Taxonomy" id="218843"/>
    <lineage>
        <taxon>Eukaryota</taxon>
        <taxon>Viridiplantae</taxon>
        <taxon>Streptophyta</taxon>
        <taxon>Embryophyta</taxon>
        <taxon>Tracheophyta</taxon>
        <taxon>Spermatophyta</taxon>
        <taxon>Magnoliopsida</taxon>
        <taxon>eudicotyledons</taxon>
        <taxon>Gunneridae</taxon>
        <taxon>Pentapetalae</taxon>
        <taxon>rosids</taxon>
        <taxon>fabids</taxon>
        <taxon>Malpighiales</taxon>
        <taxon>Passifloraceae</taxon>
        <taxon>Turnera</taxon>
    </lineage>
</organism>
<feature type="non-terminal residue" evidence="8">
    <location>
        <position position="541"/>
    </location>
</feature>
<evidence type="ECO:0000256" key="2">
    <source>
        <dbReference type="ARBA" id="ARBA00022692"/>
    </source>
</evidence>
<dbReference type="InterPro" id="IPR028082">
    <property type="entry name" value="Peripla_BP_I"/>
</dbReference>
<evidence type="ECO:0000256" key="4">
    <source>
        <dbReference type="ARBA" id="ARBA00023136"/>
    </source>
</evidence>
<dbReference type="Gene3D" id="3.40.50.2300">
    <property type="match status" value="1"/>
</dbReference>